<evidence type="ECO:0000313" key="2">
    <source>
        <dbReference type="Proteomes" id="UP001062846"/>
    </source>
</evidence>
<keyword evidence="2" id="KW-1185">Reference proteome</keyword>
<sequence length="321" mass="36821">MWRAGKTGQCRCEWWRIVKEKRAHEKKRDGLGEVVFVWDQRGEEIFCSRVSNLKIKYGDSLRCFHSYVDENGLLDIDLDGLKARILYLFNLSPDANLVLSYIDEDNDDVALVDEEDFYYAIEQCLNPMMITARLDYHKRMRAREETGRSSRHSLSSIYTCFEEFLKYVPKPLQGRTSEPFDNLMNGDASSNPEFSHIVECLAKLKSGCQIIGASEIDRKASEFLETSKDTFSTPKKSLGDVSIAPMQKSYQKELNKGNINRNASTLHLDPASIHGAVEGFPKHDPIQQSPDQGSSDIEWIVHNYVKQRNHMKAQQRAKCRV</sequence>
<name>A0ACC0LZ35_RHOML</name>
<reference evidence="1" key="1">
    <citation type="submission" date="2022-02" db="EMBL/GenBank/DDBJ databases">
        <title>Plant Genome Project.</title>
        <authorList>
            <person name="Zhang R.-G."/>
        </authorList>
    </citation>
    <scope>NUCLEOTIDE SEQUENCE</scope>
    <source>
        <strain evidence="1">AT1</strain>
    </source>
</reference>
<dbReference type="EMBL" id="CM046397">
    <property type="protein sequence ID" value="KAI8533612.1"/>
    <property type="molecule type" value="Genomic_DNA"/>
</dbReference>
<gene>
    <name evidence="1" type="ORF">RHMOL_Rhmol10G0023100</name>
</gene>
<accession>A0ACC0LZ35</accession>
<proteinExistence type="predicted"/>
<organism evidence="1 2">
    <name type="scientific">Rhododendron molle</name>
    <name type="common">Chinese azalea</name>
    <name type="synonym">Azalea mollis</name>
    <dbReference type="NCBI Taxonomy" id="49168"/>
    <lineage>
        <taxon>Eukaryota</taxon>
        <taxon>Viridiplantae</taxon>
        <taxon>Streptophyta</taxon>
        <taxon>Embryophyta</taxon>
        <taxon>Tracheophyta</taxon>
        <taxon>Spermatophyta</taxon>
        <taxon>Magnoliopsida</taxon>
        <taxon>eudicotyledons</taxon>
        <taxon>Gunneridae</taxon>
        <taxon>Pentapetalae</taxon>
        <taxon>asterids</taxon>
        <taxon>Ericales</taxon>
        <taxon>Ericaceae</taxon>
        <taxon>Ericoideae</taxon>
        <taxon>Rhodoreae</taxon>
        <taxon>Rhododendron</taxon>
    </lineage>
</organism>
<evidence type="ECO:0000313" key="1">
    <source>
        <dbReference type="EMBL" id="KAI8533612.1"/>
    </source>
</evidence>
<comment type="caution">
    <text evidence="1">The sequence shown here is derived from an EMBL/GenBank/DDBJ whole genome shotgun (WGS) entry which is preliminary data.</text>
</comment>
<protein>
    <submittedName>
        <fullName evidence="1">Uncharacterized protein</fullName>
    </submittedName>
</protein>
<dbReference type="Proteomes" id="UP001062846">
    <property type="component" value="Chromosome 10"/>
</dbReference>